<keyword evidence="1" id="KW-0812">Transmembrane</keyword>
<dbReference type="OrthoDB" id="2014701at2759"/>
<keyword evidence="3" id="KW-0436">Ligase</keyword>
<comment type="caution">
    <text evidence="3">The sequence shown here is derived from an EMBL/GenBank/DDBJ whole genome shotgun (WGS) entry which is preliminary data.</text>
</comment>
<feature type="transmembrane region" description="Helical" evidence="1">
    <location>
        <begin position="12"/>
        <end position="31"/>
    </location>
</feature>
<evidence type="ECO:0000313" key="4">
    <source>
        <dbReference type="Proteomes" id="UP000554482"/>
    </source>
</evidence>
<dbReference type="AlphaFoldDB" id="A0A7J6X3S7"/>
<keyword evidence="1" id="KW-0472">Membrane</keyword>
<evidence type="ECO:0000256" key="1">
    <source>
        <dbReference type="SAM" id="Phobius"/>
    </source>
</evidence>
<reference evidence="3 4" key="1">
    <citation type="submission" date="2020-06" db="EMBL/GenBank/DDBJ databases">
        <title>Transcriptomic and genomic resources for Thalictrum thalictroides and T. hernandezii: Facilitating candidate gene discovery in an emerging model plant lineage.</title>
        <authorList>
            <person name="Arias T."/>
            <person name="Riano-Pachon D.M."/>
            <person name="Di Stilio V.S."/>
        </authorList>
    </citation>
    <scope>NUCLEOTIDE SEQUENCE [LARGE SCALE GENOMIC DNA]</scope>
    <source>
        <strain evidence="4">cv. WT478/WT964</strain>
        <tissue evidence="3">Leaves</tissue>
    </source>
</reference>
<feature type="domain" description="DUF7953" evidence="2">
    <location>
        <begin position="32"/>
        <end position="143"/>
    </location>
</feature>
<sequence>MIRSPMKSRNCFVYILLLYSICLISGVFSLGSVTLERIEIFTTHDWLKYTPTVYFRCQGENKKMLPDVKKKNIVYTFKGEESWQPLTELTDKKCKRCGFYEEDTVGSDDVFDEWEFCPSDFMPPKGRYIRFKGNEFNATFLCPQCKGTAHSSEVPEEKKNNVTVVIIISSIFSVVCIFGAVVGYKYWKRRKREQDQARFLKLFEDGDDIEDEFGLDHM</sequence>
<feature type="transmembrane region" description="Helical" evidence="1">
    <location>
        <begin position="162"/>
        <end position="184"/>
    </location>
</feature>
<evidence type="ECO:0000313" key="3">
    <source>
        <dbReference type="EMBL" id="KAF5203280.1"/>
    </source>
</evidence>
<dbReference type="PANTHER" id="PTHR33780:SF3">
    <property type="entry name" value="EXPRESSED PROTEIN"/>
    <property type="match status" value="1"/>
</dbReference>
<proteinExistence type="predicted"/>
<keyword evidence="1" id="KW-1133">Transmembrane helix</keyword>
<gene>
    <name evidence="3" type="ORF">FRX31_007130</name>
</gene>
<dbReference type="GO" id="GO:0016874">
    <property type="term" value="F:ligase activity"/>
    <property type="evidence" value="ECO:0007669"/>
    <property type="project" value="UniProtKB-KW"/>
</dbReference>
<name>A0A7J6X3S7_THATH</name>
<dbReference type="InterPro" id="IPR057713">
    <property type="entry name" value="DUF7953"/>
</dbReference>
<dbReference type="Proteomes" id="UP000554482">
    <property type="component" value="Unassembled WGS sequence"/>
</dbReference>
<dbReference type="PANTHER" id="PTHR33780">
    <property type="entry name" value="EXPRESSED PROTEIN"/>
    <property type="match status" value="1"/>
</dbReference>
<dbReference type="EMBL" id="JABWDY010007012">
    <property type="protein sequence ID" value="KAF5203280.1"/>
    <property type="molecule type" value="Genomic_DNA"/>
</dbReference>
<accession>A0A7J6X3S7</accession>
<organism evidence="3 4">
    <name type="scientific">Thalictrum thalictroides</name>
    <name type="common">Rue-anemone</name>
    <name type="synonym">Anemone thalictroides</name>
    <dbReference type="NCBI Taxonomy" id="46969"/>
    <lineage>
        <taxon>Eukaryota</taxon>
        <taxon>Viridiplantae</taxon>
        <taxon>Streptophyta</taxon>
        <taxon>Embryophyta</taxon>
        <taxon>Tracheophyta</taxon>
        <taxon>Spermatophyta</taxon>
        <taxon>Magnoliopsida</taxon>
        <taxon>Ranunculales</taxon>
        <taxon>Ranunculaceae</taxon>
        <taxon>Thalictroideae</taxon>
        <taxon>Thalictrum</taxon>
    </lineage>
</organism>
<evidence type="ECO:0000259" key="2">
    <source>
        <dbReference type="Pfam" id="PF25829"/>
    </source>
</evidence>
<keyword evidence="4" id="KW-1185">Reference proteome</keyword>
<protein>
    <submittedName>
        <fullName evidence="3">Valine-tRNA ligase</fullName>
    </submittedName>
</protein>
<dbReference type="Pfam" id="PF25829">
    <property type="entry name" value="DUF7953"/>
    <property type="match status" value="1"/>
</dbReference>